<dbReference type="EMBL" id="JALJRB010000004">
    <property type="protein sequence ID" value="MCJ8499996.1"/>
    <property type="molecule type" value="Genomic_DNA"/>
</dbReference>
<dbReference type="AlphaFoldDB" id="A0AA41UK39"/>
<dbReference type="PANTHER" id="PTHR32089">
    <property type="entry name" value="METHYL-ACCEPTING CHEMOTAXIS PROTEIN MCPB"/>
    <property type="match status" value="1"/>
</dbReference>
<name>A0AA41UK39_9BACT</name>
<keyword evidence="2" id="KW-0812">Transmembrane</keyword>
<evidence type="ECO:0000313" key="4">
    <source>
        <dbReference type="EMBL" id="MCJ8499996.1"/>
    </source>
</evidence>
<dbReference type="GO" id="GO:0007165">
    <property type="term" value="P:signal transduction"/>
    <property type="evidence" value="ECO:0007669"/>
    <property type="project" value="InterPro"/>
</dbReference>
<keyword evidence="1" id="KW-0175">Coiled coil</keyword>
<evidence type="ECO:0000256" key="2">
    <source>
        <dbReference type="SAM" id="Phobius"/>
    </source>
</evidence>
<dbReference type="Gene3D" id="6.10.340.10">
    <property type="match status" value="1"/>
</dbReference>
<evidence type="ECO:0000256" key="1">
    <source>
        <dbReference type="SAM" id="Coils"/>
    </source>
</evidence>
<dbReference type="RefSeq" id="WP_246903713.1">
    <property type="nucleotide sequence ID" value="NZ_JALJRB010000004.1"/>
</dbReference>
<dbReference type="PANTHER" id="PTHR32089:SF112">
    <property type="entry name" value="LYSOZYME-LIKE PROTEIN-RELATED"/>
    <property type="match status" value="1"/>
</dbReference>
<sequence>MKKRSGYSLQRTMIIYFLLIGFAAAMVGVEFLVDFHRGALKTEIWDNIRLYGLEEQHQEAIFAPIDRMRSKALLMVVIILMVSLIVLIMFIKYITEPLQHMIDLARKISGGDLSRTIRIHSDNELAELGGVINEMASNLQEIILLSQGTCANGRELTRQARQELTMASAQEDRLRRLTELIDRLEQELALLEEVITYFRFYSVEGRHAAG</sequence>
<feature type="transmembrane region" description="Helical" evidence="2">
    <location>
        <begin position="12"/>
        <end position="33"/>
    </location>
</feature>
<dbReference type="GO" id="GO:0016020">
    <property type="term" value="C:membrane"/>
    <property type="evidence" value="ECO:0007669"/>
    <property type="project" value="InterPro"/>
</dbReference>
<comment type="caution">
    <text evidence="4">The sequence shown here is derived from an EMBL/GenBank/DDBJ whole genome shotgun (WGS) entry which is preliminary data.</text>
</comment>
<protein>
    <submittedName>
        <fullName evidence="4">HAMP domain-containing protein</fullName>
    </submittedName>
</protein>
<proteinExistence type="predicted"/>
<dbReference type="SUPFAM" id="SSF158472">
    <property type="entry name" value="HAMP domain-like"/>
    <property type="match status" value="1"/>
</dbReference>
<dbReference type="CDD" id="cd06225">
    <property type="entry name" value="HAMP"/>
    <property type="match status" value="1"/>
</dbReference>
<dbReference type="PROSITE" id="PS50885">
    <property type="entry name" value="HAMP"/>
    <property type="match status" value="1"/>
</dbReference>
<keyword evidence="2" id="KW-0472">Membrane</keyword>
<dbReference type="Proteomes" id="UP001165427">
    <property type="component" value="Unassembled WGS sequence"/>
</dbReference>
<evidence type="ECO:0000313" key="5">
    <source>
        <dbReference type="Proteomes" id="UP001165427"/>
    </source>
</evidence>
<accession>A0AA41UK39</accession>
<feature type="coiled-coil region" evidence="1">
    <location>
        <begin position="167"/>
        <end position="194"/>
    </location>
</feature>
<reference evidence="4" key="1">
    <citation type="submission" date="2022-04" db="EMBL/GenBank/DDBJ databases">
        <title>Desulfatitalea alkaliphila sp. nov., a novel anaerobic sulfate-reducing bacterium isolated from terrestrial mud volcano, Taman Peninsula, Russia.</title>
        <authorList>
            <person name="Khomyakova M.A."/>
            <person name="Merkel A.Y."/>
            <person name="Slobodkin A.I."/>
        </authorList>
    </citation>
    <scope>NUCLEOTIDE SEQUENCE</scope>
    <source>
        <strain evidence="4">M08but</strain>
    </source>
</reference>
<feature type="transmembrane region" description="Helical" evidence="2">
    <location>
        <begin position="72"/>
        <end position="91"/>
    </location>
</feature>
<feature type="domain" description="HAMP" evidence="3">
    <location>
        <begin position="92"/>
        <end position="144"/>
    </location>
</feature>
<dbReference type="Pfam" id="PF00672">
    <property type="entry name" value="HAMP"/>
    <property type="match status" value="1"/>
</dbReference>
<dbReference type="InterPro" id="IPR003660">
    <property type="entry name" value="HAMP_dom"/>
</dbReference>
<evidence type="ECO:0000259" key="3">
    <source>
        <dbReference type="PROSITE" id="PS50885"/>
    </source>
</evidence>
<dbReference type="SMART" id="SM00304">
    <property type="entry name" value="HAMP"/>
    <property type="match status" value="1"/>
</dbReference>
<organism evidence="4 5">
    <name type="scientific">Desulfatitalea alkaliphila</name>
    <dbReference type="NCBI Taxonomy" id="2929485"/>
    <lineage>
        <taxon>Bacteria</taxon>
        <taxon>Pseudomonadati</taxon>
        <taxon>Thermodesulfobacteriota</taxon>
        <taxon>Desulfobacteria</taxon>
        <taxon>Desulfobacterales</taxon>
        <taxon>Desulfosarcinaceae</taxon>
        <taxon>Desulfatitalea</taxon>
    </lineage>
</organism>
<keyword evidence="5" id="KW-1185">Reference proteome</keyword>
<keyword evidence="2" id="KW-1133">Transmembrane helix</keyword>
<gene>
    <name evidence="4" type="ORF">MRX98_05375</name>
</gene>